<evidence type="ECO:0000313" key="1">
    <source>
        <dbReference type="EMBL" id="TEA34940.1"/>
    </source>
</evidence>
<evidence type="ECO:0000313" key="2">
    <source>
        <dbReference type="Proteomes" id="UP000295264"/>
    </source>
</evidence>
<dbReference type="EMBL" id="QWLN02008135">
    <property type="protein sequence ID" value="TEA34940.1"/>
    <property type="molecule type" value="Genomic_DNA"/>
</dbReference>
<sequence>MNHCLLHDTHILLWNLSSLIERQPLLNL</sequence>
<dbReference type="Proteomes" id="UP000295264">
    <property type="component" value="Unassembled WGS sequence"/>
</dbReference>
<reference evidence="1 2" key="1">
    <citation type="journal article" date="2018" name="Genomics">
        <title>Molecular footprints of inshore aquatic adaptation in Indo-Pacific humpback dolphin (Sousa chinensis).</title>
        <authorList>
            <person name="Ming Y."/>
            <person name="Jian J."/>
            <person name="Yu F."/>
            <person name="Yu X."/>
            <person name="Wang J."/>
            <person name="Liu W."/>
        </authorList>
    </citation>
    <scope>NUCLEOTIDE SEQUENCE [LARGE SCALE GENOMIC DNA]</scope>
    <source>
        <strain evidence="1">MY-2018</strain>
        <tissue evidence="1">Skin</tissue>
    </source>
</reference>
<proteinExistence type="predicted"/>
<comment type="caution">
    <text evidence="1">The sequence shown here is derived from an EMBL/GenBank/DDBJ whole genome shotgun (WGS) entry which is preliminary data.</text>
</comment>
<accession>A0A484GGT0</accession>
<gene>
    <name evidence="1" type="ORF">DBR06_SOUSAS24610012</name>
</gene>
<feature type="non-terminal residue" evidence="1">
    <location>
        <position position="28"/>
    </location>
</feature>
<protein>
    <submittedName>
        <fullName evidence="1">Uncharacterized protein</fullName>
    </submittedName>
</protein>
<dbReference type="AlphaFoldDB" id="A0A484GGT0"/>
<organism evidence="1 2">
    <name type="scientific">Sousa chinensis</name>
    <name type="common">Indo-pacific humpbacked dolphin</name>
    <name type="synonym">Steno chinensis</name>
    <dbReference type="NCBI Taxonomy" id="103600"/>
    <lineage>
        <taxon>Eukaryota</taxon>
        <taxon>Metazoa</taxon>
        <taxon>Chordata</taxon>
        <taxon>Craniata</taxon>
        <taxon>Vertebrata</taxon>
        <taxon>Euteleostomi</taxon>
        <taxon>Mammalia</taxon>
        <taxon>Eutheria</taxon>
        <taxon>Laurasiatheria</taxon>
        <taxon>Artiodactyla</taxon>
        <taxon>Whippomorpha</taxon>
        <taxon>Cetacea</taxon>
        <taxon>Odontoceti</taxon>
        <taxon>Delphinidae</taxon>
        <taxon>Sousa</taxon>
    </lineage>
</organism>
<name>A0A484GGT0_SOUCH</name>
<keyword evidence="2" id="KW-1185">Reference proteome</keyword>